<dbReference type="Pfam" id="PF00646">
    <property type="entry name" value="F-box"/>
    <property type="match status" value="1"/>
</dbReference>
<feature type="compositionally biased region" description="Basic residues" evidence="1">
    <location>
        <begin position="21"/>
        <end position="30"/>
    </location>
</feature>
<dbReference type="SUPFAM" id="SSF81383">
    <property type="entry name" value="F-box domain"/>
    <property type="match status" value="1"/>
</dbReference>
<accession>A0AAU9S5E5</accession>
<dbReference type="InterPro" id="IPR044997">
    <property type="entry name" value="F-box_plant"/>
</dbReference>
<feature type="compositionally biased region" description="Basic and acidic residues" evidence="1">
    <location>
        <begin position="1"/>
        <end position="16"/>
    </location>
</feature>
<feature type="region of interest" description="Disordered" evidence="1">
    <location>
        <begin position="1"/>
        <end position="44"/>
    </location>
</feature>
<sequence length="396" mass="45302">MAEDGGRRRERRRTDGAKAALRSHSHRHGDRKIEEAGDPSKGVDSISSLPDEILQSILSFIPTKIAIRTSILSKRWRHVWSDTPSLSFHFVLHRPEADSINKTLDRYTARKMMCFRLCTSMIDYIPHIDRLSRVCIDQILSGCPILESLKLYFCDELRVLDVRKSQSLRTLEIDRNIRVPGPTQIVAPQIHCLNLRNSQLPCTLVDVSSLTEASLYVCFSSTKKLTADFLQYTFLKMLDKLQNVDKFTFGANFLEILSLAELSGVSFPSFKVKDLTFKTMVSQYVVPGLVRLLQNSPELKKLTVRTRKPGTTPERLIIDKYLELQGLNPDQWWSSEARVVDKVASFMELMLKRSKTLEKMVVKLEGYLEREHFEELLGMVPMLSHNNNNVSIVLSS</sequence>
<dbReference type="EMBL" id="OU466860">
    <property type="protein sequence ID" value="CAH2058647.1"/>
    <property type="molecule type" value="Genomic_DNA"/>
</dbReference>
<dbReference type="InterPro" id="IPR036047">
    <property type="entry name" value="F-box-like_dom_sf"/>
</dbReference>
<feature type="domain" description="F-box" evidence="2">
    <location>
        <begin position="43"/>
        <end position="91"/>
    </location>
</feature>
<reference evidence="3 4" key="1">
    <citation type="submission" date="2022-03" db="EMBL/GenBank/DDBJ databases">
        <authorList>
            <person name="Nunn A."/>
            <person name="Chopra R."/>
            <person name="Nunn A."/>
            <person name="Contreras Garrido A."/>
        </authorList>
    </citation>
    <scope>NUCLEOTIDE SEQUENCE [LARGE SCALE GENOMIC DNA]</scope>
</reference>
<dbReference type="InterPro" id="IPR032675">
    <property type="entry name" value="LRR_dom_sf"/>
</dbReference>
<dbReference type="AlphaFoldDB" id="A0AAU9S5E5"/>
<proteinExistence type="predicted"/>
<dbReference type="CDD" id="cd22160">
    <property type="entry name" value="F-box_AtFBL13-like"/>
    <property type="match status" value="1"/>
</dbReference>
<evidence type="ECO:0000313" key="4">
    <source>
        <dbReference type="Proteomes" id="UP000836841"/>
    </source>
</evidence>
<evidence type="ECO:0000313" key="3">
    <source>
        <dbReference type="EMBL" id="CAH2058647.1"/>
    </source>
</evidence>
<name>A0AAU9S5E5_THLAR</name>
<dbReference type="InterPro" id="IPR053781">
    <property type="entry name" value="F-box_AtFBL13-like"/>
</dbReference>
<dbReference type="Gene3D" id="3.80.10.10">
    <property type="entry name" value="Ribonuclease Inhibitor"/>
    <property type="match status" value="1"/>
</dbReference>
<dbReference type="PROSITE" id="PS50181">
    <property type="entry name" value="FBOX"/>
    <property type="match status" value="1"/>
</dbReference>
<dbReference type="SUPFAM" id="SSF52058">
    <property type="entry name" value="L domain-like"/>
    <property type="match status" value="1"/>
</dbReference>
<organism evidence="3 4">
    <name type="scientific">Thlaspi arvense</name>
    <name type="common">Field penny-cress</name>
    <dbReference type="NCBI Taxonomy" id="13288"/>
    <lineage>
        <taxon>Eukaryota</taxon>
        <taxon>Viridiplantae</taxon>
        <taxon>Streptophyta</taxon>
        <taxon>Embryophyta</taxon>
        <taxon>Tracheophyta</taxon>
        <taxon>Spermatophyta</taxon>
        <taxon>Magnoliopsida</taxon>
        <taxon>eudicotyledons</taxon>
        <taxon>Gunneridae</taxon>
        <taxon>Pentapetalae</taxon>
        <taxon>rosids</taxon>
        <taxon>malvids</taxon>
        <taxon>Brassicales</taxon>
        <taxon>Brassicaceae</taxon>
        <taxon>Thlaspideae</taxon>
        <taxon>Thlaspi</taxon>
    </lineage>
</organism>
<keyword evidence="4" id="KW-1185">Reference proteome</keyword>
<gene>
    <name evidence="3" type="ORF">TAV2_LOCUS13041</name>
</gene>
<protein>
    <recommendedName>
        <fullName evidence="2">F-box domain-containing protein</fullName>
    </recommendedName>
</protein>
<dbReference type="SMART" id="SM00256">
    <property type="entry name" value="FBOX"/>
    <property type="match status" value="1"/>
</dbReference>
<dbReference type="InterPro" id="IPR001810">
    <property type="entry name" value="F-box_dom"/>
</dbReference>
<evidence type="ECO:0000259" key="2">
    <source>
        <dbReference type="PROSITE" id="PS50181"/>
    </source>
</evidence>
<dbReference type="Proteomes" id="UP000836841">
    <property type="component" value="Chromosome 4"/>
</dbReference>
<dbReference type="Gene3D" id="1.20.1280.50">
    <property type="match status" value="1"/>
</dbReference>
<dbReference type="PANTHER" id="PTHR32153">
    <property type="entry name" value="OJ000223_09.16 PROTEIN"/>
    <property type="match status" value="1"/>
</dbReference>
<evidence type="ECO:0000256" key="1">
    <source>
        <dbReference type="SAM" id="MobiDB-lite"/>
    </source>
</evidence>